<comment type="caution">
    <text evidence="1">The sequence shown here is derived from an EMBL/GenBank/DDBJ whole genome shotgun (WGS) entry which is preliminary data.</text>
</comment>
<organism evidence="1 2">
    <name type="scientific">Candidatus Scatenecus faecavium</name>
    <dbReference type="NCBI Taxonomy" id="2840915"/>
    <lineage>
        <taxon>Bacteria</taxon>
        <taxon>Candidatus Scatenecus</taxon>
    </lineage>
</organism>
<proteinExistence type="predicted"/>
<evidence type="ECO:0000313" key="1">
    <source>
        <dbReference type="EMBL" id="HIS83432.1"/>
    </source>
</evidence>
<evidence type="ECO:0008006" key="3">
    <source>
        <dbReference type="Google" id="ProtNLM"/>
    </source>
</evidence>
<evidence type="ECO:0000313" key="2">
    <source>
        <dbReference type="Proteomes" id="UP000824139"/>
    </source>
</evidence>
<name>A0A9D1FWH7_9BACT</name>
<feature type="non-terminal residue" evidence="1">
    <location>
        <position position="86"/>
    </location>
</feature>
<sequence length="86" mass="9831">MTECKNLIYPSASNPVKAVQEIKKHLKKSEIHEIELDLSSMNILDAVKVLVLTSSYLYKKSPEEKLRFRFVSSDIENILSSFSLTN</sequence>
<reference evidence="1" key="2">
    <citation type="journal article" date="2021" name="PeerJ">
        <title>Extensive microbial diversity within the chicken gut microbiome revealed by metagenomics and culture.</title>
        <authorList>
            <person name="Gilroy R."/>
            <person name="Ravi A."/>
            <person name="Getino M."/>
            <person name="Pursley I."/>
            <person name="Horton D.L."/>
            <person name="Alikhan N.F."/>
            <person name="Baker D."/>
            <person name="Gharbi K."/>
            <person name="Hall N."/>
            <person name="Watson M."/>
            <person name="Adriaenssens E.M."/>
            <person name="Foster-Nyarko E."/>
            <person name="Jarju S."/>
            <person name="Secka A."/>
            <person name="Antonio M."/>
            <person name="Oren A."/>
            <person name="Chaudhuri R.R."/>
            <person name="La Ragione R."/>
            <person name="Hildebrand F."/>
            <person name="Pallen M.J."/>
        </authorList>
    </citation>
    <scope>NUCLEOTIDE SEQUENCE</scope>
    <source>
        <strain evidence="1">CHK152-2994</strain>
    </source>
</reference>
<dbReference type="EMBL" id="DVJO01000165">
    <property type="protein sequence ID" value="HIS83432.1"/>
    <property type="molecule type" value="Genomic_DNA"/>
</dbReference>
<dbReference type="Proteomes" id="UP000824139">
    <property type="component" value="Unassembled WGS sequence"/>
</dbReference>
<gene>
    <name evidence="1" type="ORF">IAD41_07500</name>
</gene>
<reference evidence="1" key="1">
    <citation type="submission" date="2020-10" db="EMBL/GenBank/DDBJ databases">
        <authorList>
            <person name="Gilroy R."/>
        </authorList>
    </citation>
    <scope>NUCLEOTIDE SEQUENCE</scope>
    <source>
        <strain evidence="1">CHK152-2994</strain>
    </source>
</reference>
<accession>A0A9D1FWH7</accession>
<protein>
    <recommendedName>
        <fullName evidence="3">STAS domain-containing protein</fullName>
    </recommendedName>
</protein>
<dbReference type="AlphaFoldDB" id="A0A9D1FWH7"/>